<organism evidence="2 3">
    <name type="scientific">Ideonella aquatica</name>
    <dbReference type="NCBI Taxonomy" id="2824119"/>
    <lineage>
        <taxon>Bacteria</taxon>
        <taxon>Pseudomonadati</taxon>
        <taxon>Pseudomonadota</taxon>
        <taxon>Betaproteobacteria</taxon>
        <taxon>Burkholderiales</taxon>
        <taxon>Sphaerotilaceae</taxon>
        <taxon>Ideonella</taxon>
    </lineage>
</organism>
<evidence type="ECO:0000313" key="2">
    <source>
        <dbReference type="EMBL" id="MBQ0960131.1"/>
    </source>
</evidence>
<dbReference type="RefSeq" id="WP_210802804.1">
    <property type="nucleotide sequence ID" value="NZ_JAGQDE010000012.1"/>
</dbReference>
<keyword evidence="3" id="KW-1185">Reference proteome</keyword>
<sequence length="125" mass="12847">MSSRRALLRRRVWTVWSAALAWAVLPTLMALAGLAPTPGVAMALGEVCSVAGTAAPSDDPAPAQAHGASCLLCVLSVPMLGTPTEPRSVPFLVASVAPDRPSAKDVWAPQPPPRRACPQGPPAHA</sequence>
<dbReference type="PROSITE" id="PS51318">
    <property type="entry name" value="TAT"/>
    <property type="match status" value="1"/>
</dbReference>
<name>A0A941BGS3_9BURK</name>
<accession>A0A941BGS3</accession>
<dbReference type="AlphaFoldDB" id="A0A941BGS3"/>
<feature type="compositionally biased region" description="Pro residues" evidence="1">
    <location>
        <begin position="109"/>
        <end position="125"/>
    </location>
</feature>
<gene>
    <name evidence="2" type="ORF">KAK06_14345</name>
</gene>
<feature type="region of interest" description="Disordered" evidence="1">
    <location>
        <begin position="98"/>
        <end position="125"/>
    </location>
</feature>
<dbReference type="EMBL" id="JAGQDE010000012">
    <property type="protein sequence ID" value="MBQ0960131.1"/>
    <property type="molecule type" value="Genomic_DNA"/>
</dbReference>
<dbReference type="InterPro" id="IPR006311">
    <property type="entry name" value="TAT_signal"/>
</dbReference>
<reference evidence="2" key="1">
    <citation type="submission" date="2021-04" db="EMBL/GenBank/DDBJ databases">
        <title>The genome sequence of Ideonella sp. 4Y11.</title>
        <authorList>
            <person name="Liu Y."/>
        </authorList>
    </citation>
    <scope>NUCLEOTIDE SEQUENCE</scope>
    <source>
        <strain evidence="2">4Y11</strain>
    </source>
</reference>
<evidence type="ECO:0000256" key="1">
    <source>
        <dbReference type="SAM" id="MobiDB-lite"/>
    </source>
</evidence>
<protein>
    <recommendedName>
        <fullName evidence="4">DUF2946 domain-containing protein</fullName>
    </recommendedName>
</protein>
<evidence type="ECO:0000313" key="3">
    <source>
        <dbReference type="Proteomes" id="UP000678374"/>
    </source>
</evidence>
<comment type="caution">
    <text evidence="2">The sequence shown here is derived from an EMBL/GenBank/DDBJ whole genome shotgun (WGS) entry which is preliminary data.</text>
</comment>
<dbReference type="Proteomes" id="UP000678374">
    <property type="component" value="Unassembled WGS sequence"/>
</dbReference>
<evidence type="ECO:0008006" key="4">
    <source>
        <dbReference type="Google" id="ProtNLM"/>
    </source>
</evidence>
<proteinExistence type="predicted"/>